<organism evidence="1 2">
    <name type="scientific">Araneus ventricosus</name>
    <name type="common">Orbweaver spider</name>
    <name type="synonym">Epeira ventricosa</name>
    <dbReference type="NCBI Taxonomy" id="182803"/>
    <lineage>
        <taxon>Eukaryota</taxon>
        <taxon>Metazoa</taxon>
        <taxon>Ecdysozoa</taxon>
        <taxon>Arthropoda</taxon>
        <taxon>Chelicerata</taxon>
        <taxon>Arachnida</taxon>
        <taxon>Araneae</taxon>
        <taxon>Araneomorphae</taxon>
        <taxon>Entelegynae</taxon>
        <taxon>Araneoidea</taxon>
        <taxon>Araneidae</taxon>
        <taxon>Araneus</taxon>
    </lineage>
</organism>
<evidence type="ECO:0000313" key="1">
    <source>
        <dbReference type="EMBL" id="GBN90406.1"/>
    </source>
</evidence>
<name>A0A4Y2SSK6_ARAVE</name>
<gene>
    <name evidence="1" type="ORF">AVEN_206682_1</name>
</gene>
<evidence type="ECO:0000313" key="2">
    <source>
        <dbReference type="Proteomes" id="UP000499080"/>
    </source>
</evidence>
<comment type="caution">
    <text evidence="1">The sequence shown here is derived from an EMBL/GenBank/DDBJ whole genome shotgun (WGS) entry which is preliminary data.</text>
</comment>
<accession>A0A4Y2SSK6</accession>
<dbReference type="EMBL" id="BGPR01023310">
    <property type="protein sequence ID" value="GBN90406.1"/>
    <property type="molecule type" value="Genomic_DNA"/>
</dbReference>
<dbReference type="AlphaFoldDB" id="A0A4Y2SSK6"/>
<dbReference type="Proteomes" id="UP000499080">
    <property type="component" value="Unassembled WGS sequence"/>
</dbReference>
<reference evidence="1 2" key="1">
    <citation type="journal article" date="2019" name="Sci. Rep.">
        <title>Orb-weaving spider Araneus ventricosus genome elucidates the spidroin gene catalogue.</title>
        <authorList>
            <person name="Kono N."/>
            <person name="Nakamura H."/>
            <person name="Ohtoshi R."/>
            <person name="Moran D.A.P."/>
            <person name="Shinohara A."/>
            <person name="Yoshida Y."/>
            <person name="Fujiwara M."/>
            <person name="Mori M."/>
            <person name="Tomita M."/>
            <person name="Arakawa K."/>
        </authorList>
    </citation>
    <scope>NUCLEOTIDE SEQUENCE [LARGE SCALE GENOMIC DNA]</scope>
</reference>
<keyword evidence="2" id="KW-1185">Reference proteome</keyword>
<protein>
    <submittedName>
        <fullName evidence="1">Uncharacterized protein</fullName>
    </submittedName>
</protein>
<sequence length="109" mass="12525">MTSGQSSDFDTRFYMYMGLARMLNALPLVWCGNLDYVSGFSYRHSHMTRVQKYEVCYEKGGPGFYGIFLFFTVFRTLATQETLQVQEDAACLVMVSFYCTSMPCHIALM</sequence>
<proteinExistence type="predicted"/>